<keyword evidence="3" id="KW-1185">Reference proteome</keyword>
<evidence type="ECO:0000313" key="3">
    <source>
        <dbReference type="Proteomes" id="UP001363622"/>
    </source>
</evidence>
<evidence type="ECO:0000313" key="2">
    <source>
        <dbReference type="EMBL" id="KAK7518993.1"/>
    </source>
</evidence>
<organism evidence="2 3">
    <name type="scientific">Phyllosticta citriasiana</name>
    <dbReference type="NCBI Taxonomy" id="595635"/>
    <lineage>
        <taxon>Eukaryota</taxon>
        <taxon>Fungi</taxon>
        <taxon>Dikarya</taxon>
        <taxon>Ascomycota</taxon>
        <taxon>Pezizomycotina</taxon>
        <taxon>Dothideomycetes</taxon>
        <taxon>Dothideomycetes incertae sedis</taxon>
        <taxon>Botryosphaeriales</taxon>
        <taxon>Phyllostictaceae</taxon>
        <taxon>Phyllosticta</taxon>
    </lineage>
</organism>
<accession>A0ABR1KQ02</accession>
<comment type="caution">
    <text evidence="2">The sequence shown here is derived from an EMBL/GenBank/DDBJ whole genome shotgun (WGS) entry which is preliminary data.</text>
</comment>
<reference evidence="2 3" key="1">
    <citation type="submission" date="2024-04" db="EMBL/GenBank/DDBJ databases">
        <title>Phyllosticta paracitricarpa is synonymous to the EU quarantine fungus P. citricarpa based on phylogenomic analyses.</title>
        <authorList>
            <consortium name="Lawrence Berkeley National Laboratory"/>
            <person name="Van Ingen-Buijs V.A."/>
            <person name="Van Westerhoven A.C."/>
            <person name="Haridas S."/>
            <person name="Skiadas P."/>
            <person name="Martin F."/>
            <person name="Groenewald J.Z."/>
            <person name="Crous P.W."/>
            <person name="Seidl M.F."/>
        </authorList>
    </citation>
    <scope>NUCLEOTIDE SEQUENCE [LARGE SCALE GENOMIC DNA]</scope>
    <source>
        <strain evidence="2 3">CBS 123371</strain>
    </source>
</reference>
<dbReference type="Proteomes" id="UP001363622">
    <property type="component" value="Unassembled WGS sequence"/>
</dbReference>
<gene>
    <name evidence="2" type="ORF">IWZ03DRAFT_375192</name>
</gene>
<evidence type="ECO:0000256" key="1">
    <source>
        <dbReference type="SAM" id="MobiDB-lite"/>
    </source>
</evidence>
<dbReference type="EMBL" id="JBBPHU010000004">
    <property type="protein sequence ID" value="KAK7518993.1"/>
    <property type="molecule type" value="Genomic_DNA"/>
</dbReference>
<sequence length="207" mass="20407">MTIANSTTASEMTTTSPSSTLTLSYTSNPIPTLNTTKLTSSSSTTTSTAPSLLPTPPSLYCPTTSSCRHYTPCNLSPGSTNCICASSANGTGFCLDSDISCVGLSTCSRDADCVGGGSKKGATAEGEWVCAVGTCCDSPNVCVRADICGAGGSGGTRVARGLDVDVSVRGLKGRGFGKGLGLGVGWWGGEGGTVGGGFIANAAAAGF</sequence>
<name>A0ABR1KQ02_9PEZI</name>
<proteinExistence type="predicted"/>
<feature type="region of interest" description="Disordered" evidence="1">
    <location>
        <begin position="1"/>
        <end position="27"/>
    </location>
</feature>
<protein>
    <submittedName>
        <fullName evidence="2">Uncharacterized protein</fullName>
    </submittedName>
</protein>